<dbReference type="EMBL" id="AVPH01000079">
    <property type="protein sequence ID" value="ERE17456.1"/>
    <property type="molecule type" value="Genomic_DNA"/>
</dbReference>
<gene>
    <name evidence="1" type="ORF">O166_03315</name>
</gene>
<proteinExistence type="predicted"/>
<accession>A0ABN0NAK7</accession>
<evidence type="ECO:0000313" key="2">
    <source>
        <dbReference type="Proteomes" id="UP000016426"/>
    </source>
</evidence>
<keyword evidence="2" id="KW-1185">Reference proteome</keyword>
<dbReference type="Proteomes" id="UP000016426">
    <property type="component" value="Unassembled WGS sequence"/>
</dbReference>
<name>A0ABN0NAK7_9NEIS</name>
<organism evidence="1 2">
    <name type="scientific">Pseudogulbenkiania ferrooxidans EGD-HP2</name>
    <dbReference type="NCBI Taxonomy" id="1388764"/>
    <lineage>
        <taxon>Bacteria</taxon>
        <taxon>Pseudomonadati</taxon>
        <taxon>Pseudomonadota</taxon>
        <taxon>Betaproteobacteria</taxon>
        <taxon>Neisseriales</taxon>
        <taxon>Chromobacteriaceae</taxon>
        <taxon>Pseudogulbenkiania</taxon>
    </lineage>
</organism>
<protein>
    <submittedName>
        <fullName evidence="1">Uncharacterized protein</fullName>
    </submittedName>
</protein>
<sequence>MNVVNSAGNASFAGAMADEFTIIPVASIHRMMFEYQAMLRGRMLGETIDDLNNEVTYVFIRAVLTDLAIVENLQCHQKILVLPLVGDTTSQTVFGYAI</sequence>
<reference evidence="1 2" key="1">
    <citation type="journal article" date="2013" name="Genome Announc.">
        <title>Genome Sequence of the Pigment-Producing Bacterium Pseudogulbenkiania ferrooxidans, Isolated from Loktak Lake.</title>
        <authorList>
            <person name="Puranik S."/>
            <person name="Talkal R."/>
            <person name="Qureshi A."/>
            <person name="Khardenavis A."/>
            <person name="Kapley A."/>
            <person name="Purohit H.J."/>
        </authorList>
    </citation>
    <scope>NUCLEOTIDE SEQUENCE [LARGE SCALE GENOMIC DNA]</scope>
    <source>
        <strain evidence="1 2">EGD-HP2</strain>
    </source>
</reference>
<comment type="caution">
    <text evidence="1">The sequence shown here is derived from an EMBL/GenBank/DDBJ whole genome shotgun (WGS) entry which is preliminary data.</text>
</comment>
<evidence type="ECO:0000313" key="1">
    <source>
        <dbReference type="EMBL" id="ERE17456.1"/>
    </source>
</evidence>